<feature type="region of interest" description="Disordered" evidence="1">
    <location>
        <begin position="58"/>
        <end position="97"/>
    </location>
</feature>
<keyword evidence="4" id="KW-1185">Reference proteome</keyword>
<evidence type="ECO:0000256" key="2">
    <source>
        <dbReference type="SAM" id="Phobius"/>
    </source>
</evidence>
<dbReference type="InterPro" id="IPR012373">
    <property type="entry name" value="Ferrdict_sens_TM"/>
</dbReference>
<feature type="compositionally biased region" description="Basic and acidic residues" evidence="1">
    <location>
        <begin position="62"/>
        <end position="78"/>
    </location>
</feature>
<name>A0A6M5YWW4_9BACT</name>
<organism evidence="3 4">
    <name type="scientific">Frigoriglobus tundricola</name>
    <dbReference type="NCBI Taxonomy" id="2774151"/>
    <lineage>
        <taxon>Bacteria</taxon>
        <taxon>Pseudomonadati</taxon>
        <taxon>Planctomycetota</taxon>
        <taxon>Planctomycetia</taxon>
        <taxon>Gemmatales</taxon>
        <taxon>Gemmataceae</taxon>
        <taxon>Frigoriglobus</taxon>
    </lineage>
</organism>
<keyword evidence="2" id="KW-0812">Transmembrane</keyword>
<accession>A0A6M5YWW4</accession>
<protein>
    <submittedName>
        <fullName evidence="3">Uncharacterized protein</fullName>
    </submittedName>
</protein>
<dbReference type="AlphaFoldDB" id="A0A6M5YWW4"/>
<evidence type="ECO:0000256" key="1">
    <source>
        <dbReference type="SAM" id="MobiDB-lite"/>
    </source>
</evidence>
<dbReference type="RefSeq" id="WP_171473024.1">
    <property type="nucleotide sequence ID" value="NZ_CP053452.2"/>
</dbReference>
<keyword evidence="2" id="KW-0472">Membrane</keyword>
<dbReference type="Proteomes" id="UP000503447">
    <property type="component" value="Chromosome"/>
</dbReference>
<dbReference type="PANTHER" id="PTHR30273">
    <property type="entry name" value="PERIPLASMIC SIGNAL SENSOR AND SIGMA FACTOR ACTIVATOR FECR-RELATED"/>
    <property type="match status" value="1"/>
</dbReference>
<evidence type="ECO:0000313" key="4">
    <source>
        <dbReference type="Proteomes" id="UP000503447"/>
    </source>
</evidence>
<evidence type="ECO:0000313" key="3">
    <source>
        <dbReference type="EMBL" id="QJW97703.1"/>
    </source>
</evidence>
<sequence>MSTHPDTRFADLLVRYWDDALAPAEAEELEQRLAADPAAREWLRVFALQVVAAAELRAARPAPERPAPERPAPERPAPERPAAAAERAPTERHKPSRRRALWSLGGGLAAAVAAVAGGRWLGTGPSDPAPAADRFVRLTAIRGAVVVRGADGAELPTDGAVPTGSTIATNGPGASVVLLYPNGTNVTLTEDSAVTLGPTDDRLRLDRGALAADVQPPLVSGSALTLATSETLITSATKAVVTLTQAVRLTELGVQHGSVSVTAPGGRWLGAVNGGELLTVRSDGECRKQAHPVAPDEYALDLTRPLPAGWAVGRLAARADRPALVPEFWFDPFHQRQMFQIRSDKAWARGFFRLTPDSVVKVRYRVARPGSGQVCLCVRTPDVRSPDTGMLEWNGHYGAGGADDGSWQTLEIRAGAMLENRYAPQFGYPWVSFLLIFNTFETDLGLQVAEFRVTAPN</sequence>
<proteinExistence type="predicted"/>
<dbReference type="GO" id="GO:0016989">
    <property type="term" value="F:sigma factor antagonist activity"/>
    <property type="evidence" value="ECO:0007669"/>
    <property type="project" value="TreeGrafter"/>
</dbReference>
<gene>
    <name evidence="3" type="ORF">FTUN_5280</name>
</gene>
<dbReference type="PANTHER" id="PTHR30273:SF2">
    <property type="entry name" value="PROTEIN FECR"/>
    <property type="match status" value="1"/>
</dbReference>
<dbReference type="EMBL" id="CP053452">
    <property type="protein sequence ID" value="QJW97703.1"/>
    <property type="molecule type" value="Genomic_DNA"/>
</dbReference>
<dbReference type="KEGG" id="ftj:FTUN_5280"/>
<feature type="transmembrane region" description="Helical" evidence="2">
    <location>
        <begin position="100"/>
        <end position="121"/>
    </location>
</feature>
<keyword evidence="2" id="KW-1133">Transmembrane helix</keyword>
<reference evidence="4" key="1">
    <citation type="submission" date="2020-05" db="EMBL/GenBank/DDBJ databases">
        <title>Frigoriglobus tundricola gen. nov., sp. nov., a psychrotolerant cellulolytic planctomycete of the family Gemmataceae with two divergent copies of 16S rRNA gene.</title>
        <authorList>
            <person name="Kulichevskaya I.S."/>
            <person name="Ivanova A.A."/>
            <person name="Naumoff D.G."/>
            <person name="Beletsky A.V."/>
            <person name="Rijpstra W.I.C."/>
            <person name="Sinninghe Damste J.S."/>
            <person name="Mardanov A.V."/>
            <person name="Ravin N.V."/>
            <person name="Dedysh S.N."/>
        </authorList>
    </citation>
    <scope>NUCLEOTIDE SEQUENCE [LARGE SCALE GENOMIC DNA]</scope>
    <source>
        <strain evidence="4">PL17</strain>
    </source>
</reference>